<protein>
    <submittedName>
        <fullName evidence="2">Uncharacterized protein</fullName>
    </submittedName>
</protein>
<proteinExistence type="predicted"/>
<evidence type="ECO:0000313" key="3">
    <source>
        <dbReference type="Proteomes" id="UP001498398"/>
    </source>
</evidence>
<evidence type="ECO:0000256" key="1">
    <source>
        <dbReference type="SAM" id="MobiDB-lite"/>
    </source>
</evidence>
<dbReference type="EMBL" id="JBANRG010000026">
    <property type="protein sequence ID" value="KAK7453382.1"/>
    <property type="molecule type" value="Genomic_DNA"/>
</dbReference>
<feature type="compositionally biased region" description="Basic and acidic residues" evidence="1">
    <location>
        <begin position="302"/>
        <end position="313"/>
    </location>
</feature>
<evidence type="ECO:0000313" key="2">
    <source>
        <dbReference type="EMBL" id="KAK7453382.1"/>
    </source>
</evidence>
<name>A0ABR1J8G1_9AGAR</name>
<gene>
    <name evidence="2" type="ORF">VKT23_011646</name>
</gene>
<reference evidence="2 3" key="1">
    <citation type="submission" date="2024-01" db="EMBL/GenBank/DDBJ databases">
        <title>A draft genome for the cacao thread blight pathogen Marasmiellus scandens.</title>
        <authorList>
            <person name="Baruah I.K."/>
            <person name="Leung J."/>
            <person name="Bukari Y."/>
            <person name="Amoako-Attah I."/>
            <person name="Meinhardt L.W."/>
            <person name="Bailey B.A."/>
            <person name="Cohen S.P."/>
        </authorList>
    </citation>
    <scope>NUCLEOTIDE SEQUENCE [LARGE SCALE GENOMIC DNA]</scope>
    <source>
        <strain evidence="2 3">GH-19</strain>
    </source>
</reference>
<feature type="compositionally biased region" description="Low complexity" evidence="1">
    <location>
        <begin position="276"/>
        <end position="294"/>
    </location>
</feature>
<sequence length="476" mass="52389">MASQTTQNTPRITAALVWEQPDLILHSSKPGTPLHSFDGQAGAVILDSGYFVTSPNMDVIYAPSLKLCSTRMHRDFHFGKDDPIYFPQPFHSPIAHLAVIPVPSILPDHNLALAWYQPTSHDFGAHHSSGGLGLLTTNLTEQLQSWLKWLLEYSPRLQDIDKVHPVDRAVMGAFVEDLDTAAQLFQAGIPVWLVRSVELLPGVRVDALADPIDKNAYYQIPICDSGAYIDASDASPPHRIIYSGLPNKAERYTLMGRYIRGLFSYSIMGTFGPSTTPSTSVSTSSSTLTSTTSTAQSPLVKTDGKGPLKDNHFQKRKPYARSGKQTPAKASDHHNKFVHIDSPHNVPAVPCWATAQAELAPLSNRLPASNLGYCFLLPEAFLASNDDILKSRRICAWIKLHEIFQYHVSSSDSAPQWLRPVQWKSILELASGLKYSADTKTGQTHGPMSKLLAEYLADTRHGIRLDMMTLASVPTS</sequence>
<dbReference type="Proteomes" id="UP001498398">
    <property type="component" value="Unassembled WGS sequence"/>
</dbReference>
<feature type="region of interest" description="Disordered" evidence="1">
    <location>
        <begin position="276"/>
        <end position="332"/>
    </location>
</feature>
<accession>A0ABR1J8G1</accession>
<organism evidence="2 3">
    <name type="scientific">Marasmiellus scandens</name>
    <dbReference type="NCBI Taxonomy" id="2682957"/>
    <lineage>
        <taxon>Eukaryota</taxon>
        <taxon>Fungi</taxon>
        <taxon>Dikarya</taxon>
        <taxon>Basidiomycota</taxon>
        <taxon>Agaricomycotina</taxon>
        <taxon>Agaricomycetes</taxon>
        <taxon>Agaricomycetidae</taxon>
        <taxon>Agaricales</taxon>
        <taxon>Marasmiineae</taxon>
        <taxon>Omphalotaceae</taxon>
        <taxon>Marasmiellus</taxon>
    </lineage>
</organism>
<comment type="caution">
    <text evidence="2">The sequence shown here is derived from an EMBL/GenBank/DDBJ whole genome shotgun (WGS) entry which is preliminary data.</text>
</comment>
<keyword evidence="3" id="KW-1185">Reference proteome</keyword>